<feature type="domain" description="Bacterial toxin 44" evidence="1">
    <location>
        <begin position="108"/>
        <end position="228"/>
    </location>
</feature>
<dbReference type="InterPro" id="IPR028946">
    <property type="entry name" value="Ntox44"/>
</dbReference>
<evidence type="ECO:0000313" key="3">
    <source>
        <dbReference type="Proteomes" id="UP000219522"/>
    </source>
</evidence>
<dbReference type="Pfam" id="PF15607">
    <property type="entry name" value="Ntox44"/>
    <property type="match status" value="1"/>
</dbReference>
<organism evidence="2 3">
    <name type="scientific">Caballeronia arationis</name>
    <dbReference type="NCBI Taxonomy" id="1777142"/>
    <lineage>
        <taxon>Bacteria</taxon>
        <taxon>Pseudomonadati</taxon>
        <taxon>Pseudomonadota</taxon>
        <taxon>Betaproteobacteria</taxon>
        <taxon>Burkholderiales</taxon>
        <taxon>Burkholderiaceae</taxon>
        <taxon>Caballeronia</taxon>
    </lineage>
</organism>
<dbReference type="EMBL" id="OCSU01000002">
    <property type="protein sequence ID" value="SOE80186.1"/>
    <property type="molecule type" value="Genomic_DNA"/>
</dbReference>
<accession>A0A7Z7N2T8</accession>
<name>A0A7Z7N2T8_9BURK</name>
<gene>
    <name evidence="2" type="ORF">SAMN05446927_3387</name>
</gene>
<evidence type="ECO:0000259" key="1">
    <source>
        <dbReference type="Pfam" id="PF15607"/>
    </source>
</evidence>
<proteinExistence type="predicted"/>
<keyword evidence="3" id="KW-1185">Reference proteome</keyword>
<evidence type="ECO:0000313" key="2">
    <source>
        <dbReference type="EMBL" id="SOE80186.1"/>
    </source>
</evidence>
<protein>
    <submittedName>
        <fullName evidence="2">Toxin 44</fullName>
    </submittedName>
</protein>
<dbReference type="Proteomes" id="UP000219522">
    <property type="component" value="Unassembled WGS sequence"/>
</dbReference>
<comment type="caution">
    <text evidence="2">The sequence shown here is derived from an EMBL/GenBank/DDBJ whole genome shotgun (WGS) entry which is preliminary data.</text>
</comment>
<sequence>MSAVMGPNGKPLRWVADMFTTPVIDHRPKEVLICAHPDVAVQVADFIVGEMKRNPFTEAGREIAEANSYDVAKEMKEWNALPWYAKLGGSPDFGSTAVGKKAEAYALWAEWVGPKCKWDHKPQIKNMLEGRGGSALFNRGWQKYGQHDYFYDIWSNIHFGYVGIAIGFDEAELINGAGLAQIGSDAIRDLGRRRWPTTQDHPENGPWPASADDVPDHISIQLGIDLFAETKPHALTADSLLRKVSAVPVPWGKGQDVAKRLHRCSQ</sequence>
<dbReference type="AlphaFoldDB" id="A0A7Z7N2T8"/>
<dbReference type="RefSeq" id="WP_097190004.1">
    <property type="nucleotide sequence ID" value="NZ_OCSU01000002.1"/>
</dbReference>
<reference evidence="2 3" key="1">
    <citation type="submission" date="2017-09" db="EMBL/GenBank/DDBJ databases">
        <authorList>
            <person name="Varghese N."/>
            <person name="Submissions S."/>
        </authorList>
    </citation>
    <scope>NUCLEOTIDE SEQUENCE [LARGE SCALE GENOMIC DNA]</scope>
    <source>
        <strain evidence="2 3">OK806</strain>
    </source>
</reference>